<proteinExistence type="predicted"/>
<organism evidence="1 2">
    <name type="scientific">Plectus sambesii</name>
    <dbReference type="NCBI Taxonomy" id="2011161"/>
    <lineage>
        <taxon>Eukaryota</taxon>
        <taxon>Metazoa</taxon>
        <taxon>Ecdysozoa</taxon>
        <taxon>Nematoda</taxon>
        <taxon>Chromadorea</taxon>
        <taxon>Plectida</taxon>
        <taxon>Plectina</taxon>
        <taxon>Plectoidea</taxon>
        <taxon>Plectidae</taxon>
        <taxon>Plectus</taxon>
    </lineage>
</organism>
<protein>
    <submittedName>
        <fullName evidence="2">Uncharacterized protein</fullName>
    </submittedName>
</protein>
<reference evidence="2" key="1">
    <citation type="submission" date="2022-11" db="UniProtKB">
        <authorList>
            <consortium name="WormBaseParasite"/>
        </authorList>
    </citation>
    <scope>IDENTIFICATION</scope>
</reference>
<dbReference type="AlphaFoldDB" id="A0A914V4L3"/>
<accession>A0A914V4L3</accession>
<name>A0A914V4L3_9BILA</name>
<evidence type="ECO:0000313" key="1">
    <source>
        <dbReference type="Proteomes" id="UP000887566"/>
    </source>
</evidence>
<dbReference type="Proteomes" id="UP000887566">
    <property type="component" value="Unplaced"/>
</dbReference>
<keyword evidence="1" id="KW-1185">Reference proteome</keyword>
<sequence length="55" mass="6111">VAAKNPSKPTMRALKEPTAFFIQVMGQRDSISDRDGELLRKIYCVDGGCHNVSRC</sequence>
<dbReference type="WBParaSite" id="PSAMB.scaffold15109size1680.g36389.t1">
    <property type="protein sequence ID" value="PSAMB.scaffold15109size1680.g36389.t1"/>
    <property type="gene ID" value="PSAMB.scaffold15109size1680.g36389"/>
</dbReference>
<evidence type="ECO:0000313" key="2">
    <source>
        <dbReference type="WBParaSite" id="PSAMB.scaffold15109size1680.g36389.t1"/>
    </source>
</evidence>